<sequence>MDYKITVDNKEYHVTLIDMEEDSIGLIDDDGKETDYEVVLRFNVEEKEYVLLAEDEESEDVHAFLITEDEDGPVLSEVDNEAEFDIVAAAYDEIMDDLMEDDDEGEVE</sequence>
<evidence type="ECO:0000256" key="1">
    <source>
        <dbReference type="HAMAP-Rule" id="MF_01448"/>
    </source>
</evidence>
<proteinExistence type="inferred from homology"/>
<comment type="similarity">
    <text evidence="1">Belongs to the UPF0473 family.</text>
</comment>
<keyword evidence="3" id="KW-1185">Reference proteome</keyword>
<dbReference type="Proteomes" id="UP000603234">
    <property type="component" value="Unassembled WGS sequence"/>
</dbReference>
<dbReference type="Pfam" id="PF06949">
    <property type="entry name" value="DUF1292"/>
    <property type="match status" value="1"/>
</dbReference>
<reference evidence="2 3" key="1">
    <citation type="journal article" date="2020" name="mSystems">
        <title>Defining Genomic and Predicted Metabolic Features of the Acetobacterium Genus.</title>
        <authorList>
            <person name="Ross D.E."/>
            <person name="Marshall C.W."/>
            <person name="Gulliver D."/>
            <person name="May H.D."/>
            <person name="Norman R.S."/>
        </authorList>
    </citation>
    <scope>NUCLEOTIDE SEQUENCE [LARGE SCALE GENOMIC DNA]</scope>
    <source>
        <strain evidence="2 3">DSM 8238</strain>
    </source>
</reference>
<comment type="caution">
    <text evidence="2">The sequence shown here is derived from an EMBL/GenBank/DDBJ whole genome shotgun (WGS) entry which is preliminary data.</text>
</comment>
<name>A0ABR6WSK7_9FIRM</name>
<accession>A0ABR6WSK7</accession>
<dbReference type="EMBL" id="WJBC01000003">
    <property type="protein sequence ID" value="MBC3803498.1"/>
    <property type="molecule type" value="Genomic_DNA"/>
</dbReference>
<dbReference type="RefSeq" id="WP_186841407.1">
    <property type="nucleotide sequence ID" value="NZ_WJBC01000003.1"/>
</dbReference>
<dbReference type="InterPro" id="IPR009711">
    <property type="entry name" value="UPF0473"/>
</dbReference>
<evidence type="ECO:0000313" key="2">
    <source>
        <dbReference type="EMBL" id="MBC3803498.1"/>
    </source>
</evidence>
<evidence type="ECO:0000313" key="3">
    <source>
        <dbReference type="Proteomes" id="UP000603234"/>
    </source>
</evidence>
<organism evidence="2 3">
    <name type="scientific">Acetobacterium fimetarium</name>
    <dbReference type="NCBI Taxonomy" id="52691"/>
    <lineage>
        <taxon>Bacteria</taxon>
        <taxon>Bacillati</taxon>
        <taxon>Bacillota</taxon>
        <taxon>Clostridia</taxon>
        <taxon>Eubacteriales</taxon>
        <taxon>Eubacteriaceae</taxon>
        <taxon>Acetobacterium</taxon>
    </lineage>
</organism>
<gene>
    <name evidence="2" type="ORF">GH808_03490</name>
</gene>
<dbReference type="HAMAP" id="MF_01448">
    <property type="entry name" value="UPF0473"/>
    <property type="match status" value="1"/>
</dbReference>
<protein>
    <recommendedName>
        <fullName evidence="1">UPF0473 protein GH808_03490</fullName>
    </recommendedName>
</protein>